<dbReference type="Gene3D" id="3.40.50.2020">
    <property type="match status" value="1"/>
</dbReference>
<dbReference type="Pfam" id="PF18912">
    <property type="entry name" value="DZR_2"/>
    <property type="match status" value="1"/>
</dbReference>
<dbReference type="EMBL" id="MGIL01000008">
    <property type="protein sequence ID" value="OGM88518.1"/>
    <property type="molecule type" value="Genomic_DNA"/>
</dbReference>
<dbReference type="InterPro" id="IPR044005">
    <property type="entry name" value="DZR_2"/>
</dbReference>
<evidence type="ECO:0000256" key="1">
    <source>
        <dbReference type="ARBA" id="ARBA00008007"/>
    </source>
</evidence>
<dbReference type="PANTHER" id="PTHR47505:SF1">
    <property type="entry name" value="DNA UTILIZATION PROTEIN YHGH"/>
    <property type="match status" value="1"/>
</dbReference>
<evidence type="ECO:0000313" key="4">
    <source>
        <dbReference type="EMBL" id="OGM88518.1"/>
    </source>
</evidence>
<protein>
    <recommendedName>
        <fullName evidence="6">Double zinc ribbon domain-containing protein</fullName>
    </recommendedName>
</protein>
<comment type="caution">
    <text evidence="4">The sequence shown here is derived from an EMBL/GenBank/DDBJ whole genome shotgun (WGS) entry which is preliminary data.</text>
</comment>
<organism evidence="4 5">
    <name type="scientific">Candidatus Woesebacteria bacterium RIFOXYD1_FULL_43_18</name>
    <dbReference type="NCBI Taxonomy" id="1802551"/>
    <lineage>
        <taxon>Bacteria</taxon>
        <taxon>Candidatus Woeseibacteriota</taxon>
    </lineage>
</organism>
<evidence type="ECO:0000313" key="5">
    <source>
        <dbReference type="Proteomes" id="UP000177596"/>
    </source>
</evidence>
<accession>A0A1F8DKW9</accession>
<evidence type="ECO:0000259" key="2">
    <source>
        <dbReference type="Pfam" id="PF00156"/>
    </source>
</evidence>
<dbReference type="InterPro" id="IPR000836">
    <property type="entry name" value="PRTase_dom"/>
</dbReference>
<sequence>MNLLDLVFPKTCLGCGNWGKYLCTDCLGKLKILKPVCPYCENWSADGSTHEKCRMVYGLDGLTSIWDYEGAIKKAILALKYKYSTEVGKELTNAFIRELEEVTPLVKGILVPIPIHWHRENVRGFNQSEEIGEEVARQMDWKFVSDFLVKVRSTSSQVELPVEKRKQNLKGVFVMNFKLPIPGSVILFDDVFTTGSTLREAAKVLKRAGVEKVWGLTIAK</sequence>
<gene>
    <name evidence="4" type="ORF">A2573_02940</name>
</gene>
<dbReference type="CDD" id="cd06223">
    <property type="entry name" value="PRTases_typeI"/>
    <property type="match status" value="1"/>
</dbReference>
<evidence type="ECO:0008006" key="6">
    <source>
        <dbReference type="Google" id="ProtNLM"/>
    </source>
</evidence>
<evidence type="ECO:0000259" key="3">
    <source>
        <dbReference type="Pfam" id="PF18912"/>
    </source>
</evidence>
<dbReference type="PANTHER" id="PTHR47505">
    <property type="entry name" value="DNA UTILIZATION PROTEIN YHGH"/>
    <property type="match status" value="1"/>
</dbReference>
<dbReference type="Pfam" id="PF00156">
    <property type="entry name" value="Pribosyltran"/>
    <property type="match status" value="1"/>
</dbReference>
<reference evidence="4 5" key="1">
    <citation type="journal article" date="2016" name="Nat. Commun.">
        <title>Thousands of microbial genomes shed light on interconnected biogeochemical processes in an aquifer system.</title>
        <authorList>
            <person name="Anantharaman K."/>
            <person name="Brown C.T."/>
            <person name="Hug L.A."/>
            <person name="Sharon I."/>
            <person name="Castelle C.J."/>
            <person name="Probst A.J."/>
            <person name="Thomas B.C."/>
            <person name="Singh A."/>
            <person name="Wilkins M.J."/>
            <person name="Karaoz U."/>
            <person name="Brodie E.L."/>
            <person name="Williams K.H."/>
            <person name="Hubbard S.S."/>
            <person name="Banfield J.F."/>
        </authorList>
    </citation>
    <scope>NUCLEOTIDE SEQUENCE [LARGE SCALE GENOMIC DNA]</scope>
</reference>
<dbReference type="AlphaFoldDB" id="A0A1F8DKW9"/>
<dbReference type="InterPro" id="IPR051910">
    <property type="entry name" value="ComF/GntX_DNA_util-trans"/>
</dbReference>
<feature type="domain" description="Phosphoribosyltransferase" evidence="2">
    <location>
        <begin position="130"/>
        <end position="213"/>
    </location>
</feature>
<feature type="domain" description="Double zinc ribbon" evidence="3">
    <location>
        <begin position="3"/>
        <end position="53"/>
    </location>
</feature>
<dbReference type="SUPFAM" id="SSF53271">
    <property type="entry name" value="PRTase-like"/>
    <property type="match status" value="1"/>
</dbReference>
<proteinExistence type="inferred from homology"/>
<dbReference type="Proteomes" id="UP000177596">
    <property type="component" value="Unassembled WGS sequence"/>
</dbReference>
<name>A0A1F8DKW9_9BACT</name>
<comment type="similarity">
    <text evidence="1">Belongs to the ComF/GntX family.</text>
</comment>
<dbReference type="InterPro" id="IPR029057">
    <property type="entry name" value="PRTase-like"/>
</dbReference>